<keyword evidence="3" id="KW-1185">Reference proteome</keyword>
<comment type="caution">
    <text evidence="2">The sequence shown here is derived from an EMBL/GenBank/DDBJ whole genome shotgun (WGS) entry which is preliminary data.</text>
</comment>
<evidence type="ECO:0000256" key="1">
    <source>
        <dbReference type="SAM" id="Phobius"/>
    </source>
</evidence>
<feature type="transmembrane region" description="Helical" evidence="1">
    <location>
        <begin position="288"/>
        <end position="306"/>
    </location>
</feature>
<feature type="transmembrane region" description="Helical" evidence="1">
    <location>
        <begin position="267"/>
        <end position="283"/>
    </location>
</feature>
<feature type="transmembrane region" description="Helical" evidence="1">
    <location>
        <begin position="171"/>
        <end position="200"/>
    </location>
</feature>
<keyword evidence="1" id="KW-1133">Transmembrane helix</keyword>
<feature type="transmembrane region" description="Helical" evidence="1">
    <location>
        <begin position="212"/>
        <end position="233"/>
    </location>
</feature>
<dbReference type="OrthoDB" id="4480251at2"/>
<feature type="transmembrane region" description="Helical" evidence="1">
    <location>
        <begin position="29"/>
        <end position="50"/>
    </location>
</feature>
<organism evidence="2 3">
    <name type="scientific">Chryseobacterium luteum</name>
    <dbReference type="NCBI Taxonomy" id="421531"/>
    <lineage>
        <taxon>Bacteria</taxon>
        <taxon>Pseudomonadati</taxon>
        <taxon>Bacteroidota</taxon>
        <taxon>Flavobacteriia</taxon>
        <taxon>Flavobacteriales</taxon>
        <taxon>Weeksellaceae</taxon>
        <taxon>Chryseobacterium group</taxon>
        <taxon>Chryseobacterium</taxon>
    </lineage>
</organism>
<dbReference type="AlphaFoldDB" id="A0A085ZBH6"/>
<keyword evidence="1" id="KW-0812">Transmembrane</keyword>
<dbReference type="EMBL" id="JPRO01000014">
    <property type="protein sequence ID" value="KFF01790.1"/>
    <property type="molecule type" value="Genomic_DNA"/>
</dbReference>
<proteinExistence type="predicted"/>
<reference evidence="2 3" key="1">
    <citation type="submission" date="2014-07" db="EMBL/GenBank/DDBJ databases">
        <title>Genome of Chryseobacterium luteum DSM 18605.</title>
        <authorList>
            <person name="Stropko S.J."/>
            <person name="Pipes S.E."/>
            <person name="Newman J.D."/>
        </authorList>
    </citation>
    <scope>NUCLEOTIDE SEQUENCE [LARGE SCALE GENOMIC DNA]</scope>
    <source>
        <strain evidence="2 3">DSM 18605</strain>
    </source>
</reference>
<feature type="transmembrane region" description="Helical" evidence="1">
    <location>
        <begin position="100"/>
        <end position="120"/>
    </location>
</feature>
<keyword evidence="1" id="KW-0472">Membrane</keyword>
<feature type="transmembrane region" description="Helical" evidence="1">
    <location>
        <begin position="335"/>
        <end position="366"/>
    </location>
</feature>
<protein>
    <recommendedName>
        <fullName evidence="4">Glycosyltransferase RgtA/B/C/D-like domain-containing protein</fullName>
    </recommendedName>
</protein>
<gene>
    <name evidence="2" type="ORF">IX38_14890</name>
</gene>
<dbReference type="eggNOG" id="ENOG5031G0J">
    <property type="taxonomic scope" value="Bacteria"/>
</dbReference>
<evidence type="ECO:0000313" key="3">
    <source>
        <dbReference type="Proteomes" id="UP000028703"/>
    </source>
</evidence>
<accession>A0A085ZBH6</accession>
<feature type="transmembrane region" description="Helical" evidence="1">
    <location>
        <begin position="312"/>
        <end position="328"/>
    </location>
</feature>
<dbReference type="STRING" id="421531.IX38_14890"/>
<feature type="transmembrane region" description="Helical" evidence="1">
    <location>
        <begin position="372"/>
        <end position="388"/>
    </location>
</feature>
<dbReference type="Proteomes" id="UP000028703">
    <property type="component" value="Unassembled WGS sequence"/>
</dbReference>
<sequence length="521" mass="61363">MKEIKNVLIAGRNYMTNMDSIPLYNEKKIFSYGILFLSGLYFAFISVYSINQADLGFQLSAVERLKTGQIIYKDYDFIRPFFGVIFWDYLLKLIPLQSDYLILISRILVIVESFIICYVIQKLIFNRKDLQTTVFLVLCFLHTFPIMPWHTIDGVFFAVLALLFYKKKWYLSSLLFIVFASLTKQSFVIFGLGAGVIILIDLFKKFVITKKDLYLFIPSFLFFIAVLFQYRIIENFNLFIEQVLQPASPSYIYEGCIAPYFSFEKKFHTILYIISLVLIYFININRKVFEIALVAVLPVFIIYPFFNDGQFKGTYVLYVILFILFLKYERQNKFIFLLLFLGWCSSISWGYNTPAFFILILLYKFIENQDRFFMLLWGIILTVFSIYRDKYPYHSESLTSKHVFIKNVPAVSGLLVSEKEYSYILEAQQIHKIHKDVIFLPASPLLDIINASFLNRASWEMDIEYPSWKSDLQKIKTNTIAVDNNLLHYYKDGFFVSSITLELMKQKKAIKKTKYFTIYGN</sequence>
<evidence type="ECO:0008006" key="4">
    <source>
        <dbReference type="Google" id="ProtNLM"/>
    </source>
</evidence>
<feature type="transmembrane region" description="Helical" evidence="1">
    <location>
        <begin position="132"/>
        <end position="165"/>
    </location>
</feature>
<evidence type="ECO:0000313" key="2">
    <source>
        <dbReference type="EMBL" id="KFF01790.1"/>
    </source>
</evidence>
<name>A0A085ZBH6_9FLAO</name>
<dbReference type="RefSeq" id="WP_034706063.1">
    <property type="nucleotide sequence ID" value="NZ_JPRO01000014.1"/>
</dbReference>